<gene>
    <name evidence="1" type="ORF">T05_347</name>
</gene>
<name>A0A0V0SR08_9BILA</name>
<evidence type="ECO:0000313" key="1">
    <source>
        <dbReference type="EMBL" id="KRX29122.1"/>
    </source>
</evidence>
<keyword evidence="2" id="KW-1185">Reference proteome</keyword>
<accession>A0A0V0SR08</accession>
<protein>
    <submittedName>
        <fullName evidence="1">Uncharacterized protein</fullName>
    </submittedName>
</protein>
<organism evidence="1 2">
    <name type="scientific">Trichinella murrelli</name>
    <dbReference type="NCBI Taxonomy" id="144512"/>
    <lineage>
        <taxon>Eukaryota</taxon>
        <taxon>Metazoa</taxon>
        <taxon>Ecdysozoa</taxon>
        <taxon>Nematoda</taxon>
        <taxon>Enoplea</taxon>
        <taxon>Dorylaimia</taxon>
        <taxon>Trichinellida</taxon>
        <taxon>Trichinellidae</taxon>
        <taxon>Trichinella</taxon>
    </lineage>
</organism>
<dbReference type="Proteomes" id="UP000055048">
    <property type="component" value="Unassembled WGS sequence"/>
</dbReference>
<reference evidence="1 2" key="1">
    <citation type="submission" date="2015-01" db="EMBL/GenBank/DDBJ databases">
        <title>Evolution of Trichinella species and genotypes.</title>
        <authorList>
            <person name="Korhonen P.K."/>
            <person name="Edoardo P."/>
            <person name="Giuseppe L.R."/>
            <person name="Gasser R.B."/>
        </authorList>
    </citation>
    <scope>NUCLEOTIDE SEQUENCE [LARGE SCALE GENOMIC DNA]</scope>
    <source>
        <strain evidence="1">ISS417</strain>
    </source>
</reference>
<dbReference type="EMBL" id="JYDJ01003650">
    <property type="protein sequence ID" value="KRX29122.1"/>
    <property type="molecule type" value="Genomic_DNA"/>
</dbReference>
<evidence type="ECO:0000313" key="2">
    <source>
        <dbReference type="Proteomes" id="UP000055048"/>
    </source>
</evidence>
<sequence length="52" mass="5881">MQMAEEWTQIHSQILPHIFHRGTRPKTQCVLRSFSTEIPTTSGQATGSVDHC</sequence>
<dbReference type="AlphaFoldDB" id="A0A0V0SR08"/>
<comment type="caution">
    <text evidence="1">The sequence shown here is derived from an EMBL/GenBank/DDBJ whole genome shotgun (WGS) entry which is preliminary data.</text>
</comment>
<proteinExistence type="predicted"/>